<dbReference type="AlphaFoldDB" id="A0AA88J6X5"/>
<accession>A0AA88J6X5</accession>
<dbReference type="EMBL" id="BTGU01000151">
    <property type="protein sequence ID" value="GMN63532.1"/>
    <property type="molecule type" value="Genomic_DNA"/>
</dbReference>
<keyword evidence="2" id="KW-1185">Reference proteome</keyword>
<sequence length="213" mass="23236">MLGFGPQDRPCLFAFPLSLSALFTSNADDEASHFQWLYSGNSSIENGRRRFLCQAPTPAKPLPSSDVGDASGTNKCPNLSLGALQPQLRRLSLTFSVALFVSASNLNLSLPVSSSDIPFSNSISMVKLGMLIGVVGLQYYALQIKSVSFQHAEPSGNVVIFMLKAVISLHAVLVLEFVEWFPVLVGSFHKETRSICYKLCKEGVIRNETEYGL</sequence>
<proteinExistence type="predicted"/>
<evidence type="ECO:0000313" key="2">
    <source>
        <dbReference type="Proteomes" id="UP001187192"/>
    </source>
</evidence>
<evidence type="ECO:0000313" key="1">
    <source>
        <dbReference type="EMBL" id="GMN63532.1"/>
    </source>
</evidence>
<gene>
    <name evidence="1" type="ORF">TIFTF001_032612</name>
</gene>
<name>A0AA88J6X5_FICCA</name>
<reference evidence="1" key="1">
    <citation type="submission" date="2023-07" db="EMBL/GenBank/DDBJ databases">
        <title>draft genome sequence of fig (Ficus carica).</title>
        <authorList>
            <person name="Takahashi T."/>
            <person name="Nishimura K."/>
        </authorList>
    </citation>
    <scope>NUCLEOTIDE SEQUENCE</scope>
</reference>
<organism evidence="1 2">
    <name type="scientific">Ficus carica</name>
    <name type="common">Common fig</name>
    <dbReference type="NCBI Taxonomy" id="3494"/>
    <lineage>
        <taxon>Eukaryota</taxon>
        <taxon>Viridiplantae</taxon>
        <taxon>Streptophyta</taxon>
        <taxon>Embryophyta</taxon>
        <taxon>Tracheophyta</taxon>
        <taxon>Spermatophyta</taxon>
        <taxon>Magnoliopsida</taxon>
        <taxon>eudicotyledons</taxon>
        <taxon>Gunneridae</taxon>
        <taxon>Pentapetalae</taxon>
        <taxon>rosids</taxon>
        <taxon>fabids</taxon>
        <taxon>Rosales</taxon>
        <taxon>Moraceae</taxon>
        <taxon>Ficeae</taxon>
        <taxon>Ficus</taxon>
    </lineage>
</organism>
<protein>
    <submittedName>
        <fullName evidence="1">Uncharacterized protein</fullName>
    </submittedName>
</protein>
<dbReference type="Proteomes" id="UP001187192">
    <property type="component" value="Unassembled WGS sequence"/>
</dbReference>
<comment type="caution">
    <text evidence="1">The sequence shown here is derived from an EMBL/GenBank/DDBJ whole genome shotgun (WGS) entry which is preliminary data.</text>
</comment>